<keyword evidence="9 19" id="KW-0479">Metal-binding</keyword>
<feature type="transmembrane region" description="Helical" evidence="20">
    <location>
        <begin position="229"/>
        <end position="250"/>
    </location>
</feature>
<dbReference type="Pfam" id="PF00033">
    <property type="entry name" value="Cytochrome_B"/>
    <property type="match status" value="1"/>
</dbReference>
<evidence type="ECO:0000256" key="6">
    <source>
        <dbReference type="ARBA" id="ARBA00022617"/>
    </source>
</evidence>
<evidence type="ECO:0000256" key="17">
    <source>
        <dbReference type="ARBA" id="ARBA00061233"/>
    </source>
</evidence>
<keyword evidence="12 20" id="KW-1133">Transmembrane helix</keyword>
<evidence type="ECO:0000256" key="20">
    <source>
        <dbReference type="RuleBase" id="RU362117"/>
    </source>
</evidence>
<dbReference type="Pfam" id="PF00032">
    <property type="entry name" value="Cytochrom_B_C"/>
    <property type="match status" value="1"/>
</dbReference>
<keyword evidence="13 19" id="KW-0408">Iron</keyword>
<dbReference type="CDD" id="cd00284">
    <property type="entry name" value="Cytochrome_b_N"/>
    <property type="match status" value="1"/>
</dbReference>
<evidence type="ECO:0000256" key="4">
    <source>
        <dbReference type="ARBA" id="ARBA00013531"/>
    </source>
</evidence>
<dbReference type="PIRSF" id="PIRSF038885">
    <property type="entry name" value="COB"/>
    <property type="match status" value="1"/>
</dbReference>
<feature type="binding site" description="axial binding residue" evidence="19">
    <location>
        <position position="97"/>
    </location>
    <ligand>
        <name>heme b</name>
        <dbReference type="ChEBI" id="CHEBI:60344"/>
        <label>b566</label>
    </ligand>
    <ligandPart>
        <name>Fe</name>
        <dbReference type="ChEBI" id="CHEBI:18248"/>
    </ligandPart>
</feature>
<sequence>MASLRKTHPLMKIANHALVDLPTPSNISALWNFGSLLGLCLITQILTGLFLAMHYTSDISTAFSSVAHICRDVNYGWLIRSLHANGASFFFICIYMHIARGLYYGSYLYKETWNIGVVLLLLVMATAFVGYVLPWGQMSFWGATVITNLMSAVPYMGDTLVQWIWGGFSVDNATLTRFFAFHFLLPFVIAGATVLHLLFLHETGSNNPAGLNSDADKISFHPYFSYKDLLGFVVMLLALTSLALFSPNLLGDPDNFTPANPLVTPPHIQPEWYFLFAYAILRSIPNKLGGVLALLFSILVLMVVPILHTSKQRGPTFRPMTQFLFWTLVADMLILTWIGGMPVEHPYVIIGQIASTLYFALFLILVPLAGWVENKALKWA</sequence>
<proteinExistence type="inferred from homology"/>
<dbReference type="RefSeq" id="YP_007025878.1">
    <property type="nucleotide sequence ID" value="NC_019614.1"/>
</dbReference>
<dbReference type="InterPro" id="IPR030689">
    <property type="entry name" value="Cytochrome_b"/>
</dbReference>
<evidence type="ECO:0000256" key="1">
    <source>
        <dbReference type="ARBA" id="ARBA00002566"/>
    </source>
</evidence>
<dbReference type="Gene3D" id="1.20.810.10">
    <property type="entry name" value="Cytochrome Bc1 Complex, Chain C"/>
    <property type="match status" value="1"/>
</dbReference>
<dbReference type="InterPro" id="IPR005798">
    <property type="entry name" value="Cyt_b/b6_C"/>
</dbReference>
<dbReference type="GO" id="GO:0046872">
    <property type="term" value="F:metal ion binding"/>
    <property type="evidence" value="ECO:0007669"/>
    <property type="project" value="UniProtKB-UniRule"/>
</dbReference>
<feature type="transmembrane region" description="Helical" evidence="20">
    <location>
        <begin position="349"/>
        <end position="372"/>
    </location>
</feature>
<feature type="transmembrane region" description="Helical" evidence="20">
    <location>
        <begin position="113"/>
        <end position="133"/>
    </location>
</feature>
<dbReference type="FunFam" id="1.20.810.10:FF:000002">
    <property type="entry name" value="Cytochrome b"/>
    <property type="match status" value="1"/>
</dbReference>
<feature type="transmembrane region" description="Helical" evidence="20">
    <location>
        <begin position="177"/>
        <end position="200"/>
    </location>
</feature>
<dbReference type="InterPro" id="IPR048259">
    <property type="entry name" value="Cytochrome_b_N_euk/bac"/>
</dbReference>
<dbReference type="InterPro" id="IPR036150">
    <property type="entry name" value="Cyt_b/b6_C_sf"/>
</dbReference>
<keyword evidence="15 20" id="KW-0496">Mitochondrion</keyword>
<evidence type="ECO:0000256" key="16">
    <source>
        <dbReference type="ARBA" id="ARBA00023136"/>
    </source>
</evidence>
<dbReference type="PROSITE" id="PS51003">
    <property type="entry name" value="CYTB_CTER"/>
    <property type="match status" value="1"/>
</dbReference>
<dbReference type="GO" id="GO:0045275">
    <property type="term" value="C:respiratory chain complex III"/>
    <property type="evidence" value="ECO:0007669"/>
    <property type="project" value="InterPro"/>
</dbReference>
<comment type="function">
    <text evidence="1 20">Component of the ubiquinol-cytochrome c reductase complex (complex III or cytochrome b-c1 complex) that is part of the mitochondrial respiratory chain. The b-c1 complex mediates electron transfer from ubiquinol to cytochrome c. Contributes to the generation of a proton gradient across the mitochondrial membrane that is then used for ATP synthesis.</text>
</comment>
<name>K7P5I6_9TELE</name>
<protein>
    <recommendedName>
        <fullName evidence="4 20">Cytochrome b</fullName>
    </recommendedName>
</protein>
<feature type="domain" description="Cytochrome b/b6 N-terminal region profile" evidence="21">
    <location>
        <begin position="1"/>
        <end position="209"/>
    </location>
</feature>
<keyword evidence="6 19" id="KW-0349">Heme</keyword>
<dbReference type="InterPro" id="IPR016174">
    <property type="entry name" value="Di-haem_cyt_TM"/>
</dbReference>
<evidence type="ECO:0000256" key="15">
    <source>
        <dbReference type="ARBA" id="ARBA00023128"/>
    </source>
</evidence>
<evidence type="ECO:0000256" key="12">
    <source>
        <dbReference type="ARBA" id="ARBA00022989"/>
    </source>
</evidence>
<comment type="subcellular location">
    <subcellularLocation>
        <location evidence="2">Mitochondrion inner membrane</location>
        <topology evidence="2">Multi-pass membrane protein</topology>
    </subcellularLocation>
</comment>
<evidence type="ECO:0000259" key="22">
    <source>
        <dbReference type="PROSITE" id="PS51003"/>
    </source>
</evidence>
<evidence type="ECO:0000256" key="2">
    <source>
        <dbReference type="ARBA" id="ARBA00004448"/>
    </source>
</evidence>
<evidence type="ECO:0000256" key="13">
    <source>
        <dbReference type="ARBA" id="ARBA00023004"/>
    </source>
</evidence>
<accession>K7P5I6</accession>
<evidence type="ECO:0000256" key="11">
    <source>
        <dbReference type="ARBA" id="ARBA00022982"/>
    </source>
</evidence>
<feature type="transmembrane region" description="Helical" evidence="20">
    <location>
        <begin position="30"/>
        <end position="56"/>
    </location>
</feature>
<evidence type="ECO:0000259" key="21">
    <source>
        <dbReference type="PROSITE" id="PS51002"/>
    </source>
</evidence>
<dbReference type="PROSITE" id="PS51002">
    <property type="entry name" value="CYTB_NTER"/>
    <property type="match status" value="1"/>
</dbReference>
<evidence type="ECO:0000256" key="7">
    <source>
        <dbReference type="ARBA" id="ARBA00022660"/>
    </source>
</evidence>
<feature type="binding site" description="axial binding residue" evidence="19">
    <location>
        <position position="182"/>
    </location>
    <ligand>
        <name>heme b</name>
        <dbReference type="ChEBI" id="CHEBI:60344"/>
        <label>b562</label>
    </ligand>
    <ligandPart>
        <name>Fe</name>
        <dbReference type="ChEBI" id="CHEBI:18248"/>
    </ligandPart>
</feature>
<feature type="transmembrane region" description="Helical" evidence="20">
    <location>
        <begin position="140"/>
        <end position="157"/>
    </location>
</feature>
<evidence type="ECO:0000256" key="8">
    <source>
        <dbReference type="ARBA" id="ARBA00022692"/>
    </source>
</evidence>
<feature type="binding site" evidence="18">
    <location>
        <position position="201"/>
    </location>
    <ligand>
        <name>a ubiquinone</name>
        <dbReference type="ChEBI" id="CHEBI:16389"/>
    </ligand>
</feature>
<comment type="cofactor">
    <cofactor evidence="19">
        <name>heme</name>
        <dbReference type="ChEBI" id="CHEBI:30413"/>
    </cofactor>
    <text evidence="19">Binds 2 heme groups non-covalently.</text>
</comment>
<dbReference type="CDD" id="cd00290">
    <property type="entry name" value="cytochrome_b_C"/>
    <property type="match status" value="1"/>
</dbReference>
<organism evidence="23">
    <name type="scientific">Phoxinus keumkang</name>
    <dbReference type="NCBI Taxonomy" id="219680"/>
    <lineage>
        <taxon>Eukaryota</taxon>
        <taxon>Metazoa</taxon>
        <taxon>Chordata</taxon>
        <taxon>Craniata</taxon>
        <taxon>Vertebrata</taxon>
        <taxon>Euteleostomi</taxon>
        <taxon>Actinopterygii</taxon>
        <taxon>Neopterygii</taxon>
        <taxon>Teleostei</taxon>
        <taxon>Ostariophysi</taxon>
        <taxon>Cypriniformes</taxon>
        <taxon>Leuciscidae</taxon>
        <taxon>Phoxininae</taxon>
        <taxon>Phoxinus</taxon>
    </lineage>
</organism>
<dbReference type="InterPro" id="IPR005797">
    <property type="entry name" value="Cyt_b/b6_N"/>
</dbReference>
<dbReference type="CTD" id="4519"/>
<keyword evidence="8 20" id="KW-0812">Transmembrane</keyword>
<dbReference type="PANTHER" id="PTHR19271">
    <property type="entry name" value="CYTOCHROME B"/>
    <property type="match status" value="1"/>
</dbReference>
<comment type="similarity">
    <text evidence="17 20">Belongs to the cytochrome b family.</text>
</comment>
<geneLocation type="mitochondrion" evidence="23"/>
<dbReference type="InterPro" id="IPR027387">
    <property type="entry name" value="Cytb/b6-like_sf"/>
</dbReference>
<evidence type="ECO:0000313" key="23">
    <source>
        <dbReference type="EMBL" id="AFC98230.1"/>
    </source>
</evidence>
<feature type="transmembrane region" description="Helical" evidence="20">
    <location>
        <begin position="323"/>
        <end position="343"/>
    </location>
</feature>
<feature type="binding site" description="axial binding residue" evidence="19">
    <location>
        <position position="196"/>
    </location>
    <ligand>
        <name>heme b</name>
        <dbReference type="ChEBI" id="CHEBI:60344"/>
        <label>b566</label>
    </ligand>
    <ligandPart>
        <name>Fe</name>
        <dbReference type="ChEBI" id="CHEBI:18248"/>
    </ligandPart>
</feature>
<dbReference type="SUPFAM" id="SSF81648">
    <property type="entry name" value="a domain/subunit of cytochrome bc1 complex (Ubiquinol-cytochrome c reductase)"/>
    <property type="match status" value="1"/>
</dbReference>
<dbReference type="AlphaFoldDB" id="K7P5I6"/>
<evidence type="ECO:0000256" key="10">
    <source>
        <dbReference type="ARBA" id="ARBA00022792"/>
    </source>
</evidence>
<evidence type="ECO:0000256" key="5">
    <source>
        <dbReference type="ARBA" id="ARBA00022448"/>
    </source>
</evidence>
<dbReference type="InterPro" id="IPR048260">
    <property type="entry name" value="Cytochrome_b_C_euk/bac"/>
</dbReference>
<keyword evidence="7 20" id="KW-0679">Respiratory chain</keyword>
<comment type="cofactor">
    <cofactor evidence="20">
        <name>heme b</name>
        <dbReference type="ChEBI" id="CHEBI:60344"/>
    </cofactor>
    <text evidence="20">Binds 2 heme groups non-covalently.</text>
</comment>
<evidence type="ECO:0000256" key="18">
    <source>
        <dbReference type="PIRSR" id="PIRSR038885-1"/>
    </source>
</evidence>
<reference evidence="23" key="2">
    <citation type="submission" date="2012-02" db="EMBL/GenBank/DDBJ databases">
        <authorList>
            <person name="Ritdachyeng E.-A."/>
            <person name="Singtripop T."/>
            <person name="Tobe S."/>
        </authorList>
    </citation>
    <scope>NUCLEOTIDE SEQUENCE</scope>
</reference>
<dbReference type="GO" id="GO:0016491">
    <property type="term" value="F:oxidoreductase activity"/>
    <property type="evidence" value="ECO:0007669"/>
    <property type="project" value="UniProtKB-UniRule"/>
</dbReference>
<keyword evidence="14" id="KW-0830">Ubiquinone</keyword>
<keyword evidence="11 20" id="KW-0249">Electron transport</keyword>
<feature type="transmembrane region" description="Helical" evidence="20">
    <location>
        <begin position="288"/>
        <end position="307"/>
    </location>
</feature>
<dbReference type="GO" id="GO:0006122">
    <property type="term" value="P:mitochondrial electron transport, ubiquinol to cytochrome c"/>
    <property type="evidence" value="ECO:0007669"/>
    <property type="project" value="TreeGrafter"/>
</dbReference>
<evidence type="ECO:0000256" key="9">
    <source>
        <dbReference type="ARBA" id="ARBA00022723"/>
    </source>
</evidence>
<evidence type="ECO:0000256" key="19">
    <source>
        <dbReference type="PIRSR" id="PIRSR038885-2"/>
    </source>
</evidence>
<gene>
    <name evidence="23" type="primary">CYTB</name>
</gene>
<comment type="subunit">
    <text evidence="3">The cytochrome bc1 complex contains 3 respiratory subunits (MT-CYB, CYC1 and UQCRFS1), 2 core proteins (UQCRC1 and UQCRC2) and probably 6 low-molecular weight proteins.</text>
</comment>
<evidence type="ECO:0000256" key="14">
    <source>
        <dbReference type="ARBA" id="ARBA00023075"/>
    </source>
</evidence>
<feature type="domain" description="Cytochrome b/b6 C-terminal region profile" evidence="22">
    <location>
        <begin position="210"/>
        <end position="380"/>
    </location>
</feature>
<dbReference type="GO" id="GO:0005743">
    <property type="term" value="C:mitochondrial inner membrane"/>
    <property type="evidence" value="ECO:0007669"/>
    <property type="project" value="UniProtKB-SubCell"/>
</dbReference>
<evidence type="ECO:0000256" key="3">
    <source>
        <dbReference type="ARBA" id="ARBA00011660"/>
    </source>
</evidence>
<feature type="transmembrane region" description="Helical" evidence="20">
    <location>
        <begin position="77"/>
        <end position="98"/>
    </location>
</feature>
<feature type="binding site" description="axial binding residue" evidence="19">
    <location>
        <position position="83"/>
    </location>
    <ligand>
        <name>heme b</name>
        <dbReference type="ChEBI" id="CHEBI:60344"/>
        <label>b562</label>
    </ligand>
    <ligandPart>
        <name>Fe</name>
        <dbReference type="ChEBI" id="CHEBI:18248"/>
    </ligandPart>
</feature>
<dbReference type="PANTHER" id="PTHR19271:SF16">
    <property type="entry name" value="CYTOCHROME B"/>
    <property type="match status" value="1"/>
</dbReference>
<dbReference type="GO" id="GO:0008121">
    <property type="term" value="F:quinol-cytochrome-c reductase activity"/>
    <property type="evidence" value="ECO:0007669"/>
    <property type="project" value="InterPro"/>
</dbReference>
<dbReference type="SUPFAM" id="SSF81342">
    <property type="entry name" value="Transmembrane di-heme cytochromes"/>
    <property type="match status" value="1"/>
</dbReference>
<dbReference type="GeneID" id="14049392"/>
<reference evidence="23" key="1">
    <citation type="journal article" date="2012" name="Mitochondrial DNA">
        <title>The complete mitochondrial genome of Kumgang fat minnow Rhynchocypris kumgangensis (Cypriniformes, Leuciscinae) in Korea.</title>
        <authorList>
            <person name="Yun Y.E."/>
            <person name="Yu J.N."/>
            <person name="Kim S."/>
            <person name="Kwak M."/>
        </authorList>
    </citation>
    <scope>NUCLEOTIDE SEQUENCE</scope>
</reference>
<keyword evidence="16 20" id="KW-0472">Membrane</keyword>
<keyword evidence="10" id="KW-0999">Mitochondrion inner membrane</keyword>
<dbReference type="EMBL" id="JQ675733">
    <property type="protein sequence ID" value="AFC98230.1"/>
    <property type="molecule type" value="Genomic_DNA"/>
</dbReference>
<keyword evidence="5 20" id="KW-0813">Transport</keyword>